<dbReference type="InterPro" id="IPR036186">
    <property type="entry name" value="Serpin_sf"/>
</dbReference>
<keyword evidence="1" id="KW-1133">Transmembrane helix</keyword>
<proteinExistence type="predicted"/>
<keyword evidence="1" id="KW-0472">Membrane</keyword>
<protein>
    <recommendedName>
        <fullName evidence="4">Variable surface protein</fullName>
    </recommendedName>
</protein>
<reference evidence="2 3" key="1">
    <citation type="submission" date="2011-08" db="EMBL/GenBank/DDBJ databases">
        <title>The Genome Sequence of Plasmodium vivax Brazil I.</title>
        <authorList>
            <consortium name="The Broad Institute Genome Sequencing Platform"/>
            <consortium name="The Broad Institute Genome Sequencing Center for Infectious Disease"/>
            <person name="Neafsey D."/>
            <person name="Carlton J."/>
            <person name="Barnwell J."/>
            <person name="Collins W."/>
            <person name="Escalante A."/>
            <person name="Mullikin J."/>
            <person name="Saul A."/>
            <person name="Guigo R."/>
            <person name="Camara F."/>
            <person name="Young S.K."/>
            <person name="Zeng Q."/>
            <person name="Gargeya S."/>
            <person name="Fitzgerald M."/>
            <person name="Haas B."/>
            <person name="Abouelleil A."/>
            <person name="Alvarado L."/>
            <person name="Arachchi H.M."/>
            <person name="Berlin A."/>
            <person name="Brown A."/>
            <person name="Chapman S.B."/>
            <person name="Chen Z."/>
            <person name="Dunbar C."/>
            <person name="Freedman E."/>
            <person name="Gearin G."/>
            <person name="Gellesch M."/>
            <person name="Goldberg J."/>
            <person name="Griggs A."/>
            <person name="Gujja S."/>
            <person name="Heiman D."/>
            <person name="Howarth C."/>
            <person name="Larson L."/>
            <person name="Lui A."/>
            <person name="MacDonald P.J.P."/>
            <person name="Montmayeur A."/>
            <person name="Murphy C."/>
            <person name="Neiman D."/>
            <person name="Pearson M."/>
            <person name="Priest M."/>
            <person name="Roberts A."/>
            <person name="Saif S."/>
            <person name="Shea T."/>
            <person name="Shenoy N."/>
            <person name="Sisk P."/>
            <person name="Stolte C."/>
            <person name="Sykes S."/>
            <person name="Wortman J."/>
            <person name="Nusbaum C."/>
            <person name="Birren B."/>
        </authorList>
    </citation>
    <scope>NUCLEOTIDE SEQUENCE [LARGE SCALE GENOMIC DNA]</scope>
    <source>
        <strain evidence="2 3">Brazil I</strain>
    </source>
</reference>
<dbReference type="SUPFAM" id="SSF56574">
    <property type="entry name" value="Serpins"/>
    <property type="match status" value="1"/>
</dbReference>
<evidence type="ECO:0000313" key="3">
    <source>
        <dbReference type="Proteomes" id="UP000053327"/>
    </source>
</evidence>
<dbReference type="EMBL" id="KQ234804">
    <property type="protein sequence ID" value="KMZ87230.1"/>
    <property type="molecule type" value="Genomic_DNA"/>
</dbReference>
<dbReference type="AlphaFoldDB" id="A0A0J9SVW9"/>
<dbReference type="OrthoDB" id="386473at2759"/>
<sequence length="267" mass="31812">MQIIKLNKACTLKCYNFNMKYNDVGYFKEYKSIFDSITGGEMLSAEDICRDISSVPKKYSNYVVEKICPAVINYLKKLLVNTDESYKVNGCKYLYYALYEMAQTEHISNEITYKLYKELLERYNLNKVYICEVNIEEYNSDIIETHENLLNLYNYFYKYEKGKQCNKQNCDCAEECVKIYNQYIEKCNNHYSSSLCTEINKFAEKFNNHLIQDIDCKDKITKLETFKRYNLKITILIPIILIFVISFSFIILYKVKNNIIKYINIMQ</sequence>
<name>A0A0J9SVW9_PLAV1</name>
<organism evidence="2 3">
    <name type="scientific">Plasmodium vivax (strain Brazil I)</name>
    <dbReference type="NCBI Taxonomy" id="1033975"/>
    <lineage>
        <taxon>Eukaryota</taxon>
        <taxon>Sar</taxon>
        <taxon>Alveolata</taxon>
        <taxon>Apicomplexa</taxon>
        <taxon>Aconoidasida</taxon>
        <taxon>Haemosporida</taxon>
        <taxon>Plasmodiidae</taxon>
        <taxon>Plasmodium</taxon>
        <taxon>Plasmodium (Plasmodium)</taxon>
    </lineage>
</organism>
<gene>
    <name evidence="2" type="ORF">PVBG_04015</name>
</gene>
<evidence type="ECO:0000313" key="2">
    <source>
        <dbReference type="EMBL" id="KMZ87230.1"/>
    </source>
</evidence>
<feature type="transmembrane region" description="Helical" evidence="1">
    <location>
        <begin position="233"/>
        <end position="253"/>
    </location>
</feature>
<evidence type="ECO:0000256" key="1">
    <source>
        <dbReference type="SAM" id="Phobius"/>
    </source>
</evidence>
<dbReference type="Proteomes" id="UP000053327">
    <property type="component" value="Unassembled WGS sequence"/>
</dbReference>
<evidence type="ECO:0008006" key="4">
    <source>
        <dbReference type="Google" id="ProtNLM"/>
    </source>
</evidence>
<keyword evidence="1" id="KW-0812">Transmembrane</keyword>
<accession>A0A0J9SVW9</accession>